<dbReference type="Proteomes" id="UP000680158">
    <property type="component" value="Unassembled WGS sequence"/>
</dbReference>
<name>A0A941I455_9BURK</name>
<dbReference type="InterPro" id="IPR037108">
    <property type="entry name" value="TM1727-like_C_sf"/>
</dbReference>
<dbReference type="AlphaFoldDB" id="A0A941I455"/>
<dbReference type="InterPro" id="IPR036291">
    <property type="entry name" value="NAD(P)-bd_dom_sf"/>
</dbReference>
<dbReference type="PANTHER" id="PTHR40459">
    <property type="entry name" value="CONSERVED HYPOTHETICAL ALANINE AND LEUCINE RICH PROTEIN"/>
    <property type="match status" value="1"/>
</dbReference>
<dbReference type="Gene3D" id="3.40.50.720">
    <property type="entry name" value="NAD(P)-binding Rossmann-like Domain"/>
    <property type="match status" value="1"/>
</dbReference>
<feature type="domain" description="Putative oxidoreductase/dehydrogenase Rossmann-like" evidence="1">
    <location>
        <begin position="3"/>
        <end position="100"/>
    </location>
</feature>
<dbReference type="Gene3D" id="1.10.1040.20">
    <property type="entry name" value="ProC-like, C-terminal domain"/>
    <property type="match status" value="1"/>
</dbReference>
<protein>
    <submittedName>
        <fullName evidence="3">DUF2520 domain-containing protein</fullName>
    </submittedName>
</protein>
<sequence>MQSLNIIGAGRVGMTLGHLFARYEVFSILQILNTQKDRSLIASAFITQGEAITDFHFLKPADVTMLCVPDDAFGSVVDSLIEVNALKRGSILFHCSGAKSSQDLITQNPALLNLNLEVASVHPVRSFAAPRIAADAFKDTICSVEGSDLAQTVLIAAFEKIGAKIIQISAEHKLLYHAGSVFASNYLVTLMDTAIAAYRAAGIDADTASQMAHSLALGSLNNVFKIGTSAALTGPIKRGDMQTVVKQAGQVSAWDQDQGQLYRAFIQPTLNLAKRSTPSK</sequence>
<dbReference type="Pfam" id="PF10728">
    <property type="entry name" value="DUF2520"/>
    <property type="match status" value="1"/>
</dbReference>
<dbReference type="InterPro" id="IPR008927">
    <property type="entry name" value="6-PGluconate_DH-like_C_sf"/>
</dbReference>
<dbReference type="SUPFAM" id="SSF48179">
    <property type="entry name" value="6-phosphogluconate dehydrogenase C-terminal domain-like"/>
    <property type="match status" value="1"/>
</dbReference>
<organism evidence="3 4">
    <name type="scientific">Undibacterium baiyunense</name>
    <dbReference type="NCBI Taxonomy" id="2828731"/>
    <lineage>
        <taxon>Bacteria</taxon>
        <taxon>Pseudomonadati</taxon>
        <taxon>Pseudomonadota</taxon>
        <taxon>Betaproteobacteria</taxon>
        <taxon>Burkholderiales</taxon>
        <taxon>Oxalobacteraceae</taxon>
        <taxon>Undibacterium</taxon>
    </lineage>
</organism>
<dbReference type="PANTHER" id="PTHR40459:SF1">
    <property type="entry name" value="CONSERVED HYPOTHETICAL ALANINE AND LEUCINE RICH PROTEIN"/>
    <property type="match status" value="1"/>
</dbReference>
<evidence type="ECO:0000313" key="3">
    <source>
        <dbReference type="EMBL" id="MBR7748177.1"/>
    </source>
</evidence>
<dbReference type="EMBL" id="JAGSPM010000012">
    <property type="protein sequence ID" value="MBR7748177.1"/>
    <property type="molecule type" value="Genomic_DNA"/>
</dbReference>
<dbReference type="InterPro" id="IPR018931">
    <property type="entry name" value="DUF2520"/>
</dbReference>
<proteinExistence type="predicted"/>
<dbReference type="SUPFAM" id="SSF51735">
    <property type="entry name" value="NAD(P)-binding Rossmann-fold domains"/>
    <property type="match status" value="1"/>
</dbReference>
<evidence type="ECO:0000313" key="4">
    <source>
        <dbReference type="Proteomes" id="UP000680158"/>
    </source>
</evidence>
<evidence type="ECO:0000259" key="1">
    <source>
        <dbReference type="Pfam" id="PF10727"/>
    </source>
</evidence>
<keyword evidence="4" id="KW-1185">Reference proteome</keyword>
<dbReference type="InterPro" id="IPR019665">
    <property type="entry name" value="OxRdtase/DH_put_Rossmann_dom"/>
</dbReference>
<evidence type="ECO:0000259" key="2">
    <source>
        <dbReference type="Pfam" id="PF10728"/>
    </source>
</evidence>
<dbReference type="RefSeq" id="WP_212685514.1">
    <property type="nucleotide sequence ID" value="NZ_JAGSPM010000012.1"/>
</dbReference>
<gene>
    <name evidence="3" type="ORF">KDM92_16455</name>
</gene>
<dbReference type="Pfam" id="PF10727">
    <property type="entry name" value="Rossmann-like"/>
    <property type="match status" value="1"/>
</dbReference>
<reference evidence="3 4" key="1">
    <citation type="submission" date="2021-04" db="EMBL/GenBank/DDBJ databases">
        <title>novel species isolated from subtropical streams in China.</title>
        <authorList>
            <person name="Lu H."/>
        </authorList>
    </citation>
    <scope>NUCLEOTIDE SEQUENCE [LARGE SCALE GENOMIC DNA]</scope>
    <source>
        <strain evidence="3 4">BYS107W</strain>
    </source>
</reference>
<comment type="caution">
    <text evidence="3">The sequence shown here is derived from an EMBL/GenBank/DDBJ whole genome shotgun (WGS) entry which is preliminary data.</text>
</comment>
<feature type="domain" description="DUF2520" evidence="2">
    <location>
        <begin position="141"/>
        <end position="265"/>
    </location>
</feature>
<accession>A0A941I455</accession>